<dbReference type="Pfam" id="PF13086">
    <property type="entry name" value="AAA_11"/>
    <property type="match status" value="1"/>
</dbReference>
<name>A0A1W5CWB8_9LECA</name>
<dbReference type="GO" id="GO:0005634">
    <property type="term" value="C:nucleus"/>
    <property type="evidence" value="ECO:0007669"/>
    <property type="project" value="UniProtKB-SubCell"/>
</dbReference>
<keyword evidence="6" id="KW-0547">Nucleotide-binding</keyword>
<feature type="region of interest" description="Disordered" evidence="12">
    <location>
        <begin position="986"/>
        <end position="1005"/>
    </location>
</feature>
<dbReference type="InterPro" id="IPR014001">
    <property type="entry name" value="Helicase_ATP-bd"/>
</dbReference>
<protein>
    <recommendedName>
        <fullName evidence="4">DNA helicase</fullName>
        <ecNumber evidence="4">3.6.4.12</ecNumber>
    </recommendedName>
</protein>
<dbReference type="GO" id="GO:0043531">
    <property type="term" value="F:ADP binding"/>
    <property type="evidence" value="ECO:0007669"/>
    <property type="project" value="InterPro"/>
</dbReference>
<evidence type="ECO:0000256" key="10">
    <source>
        <dbReference type="ARBA" id="ARBA00023242"/>
    </source>
</evidence>
<reference evidence="16" key="1">
    <citation type="submission" date="2017-03" db="EMBL/GenBank/DDBJ databases">
        <authorList>
            <person name="Sharma R."/>
            <person name="Thines M."/>
        </authorList>
    </citation>
    <scope>NUCLEOTIDE SEQUENCE [LARGE SCALE GENOMIC DNA]</scope>
</reference>
<feature type="region of interest" description="Disordered" evidence="12">
    <location>
        <begin position="531"/>
        <end position="552"/>
    </location>
</feature>
<dbReference type="PANTHER" id="PTHR43788">
    <property type="entry name" value="DNA2/NAM7 HELICASE FAMILY MEMBER"/>
    <property type="match status" value="1"/>
</dbReference>
<evidence type="ECO:0000256" key="1">
    <source>
        <dbReference type="ARBA" id="ARBA00004123"/>
    </source>
</evidence>
<dbReference type="GO" id="GO:0003723">
    <property type="term" value="F:RNA binding"/>
    <property type="evidence" value="ECO:0007669"/>
    <property type="project" value="InterPro"/>
</dbReference>
<dbReference type="InterPro" id="IPR029058">
    <property type="entry name" value="AB_hydrolase_fold"/>
</dbReference>
<dbReference type="GO" id="GO:0005524">
    <property type="term" value="F:ATP binding"/>
    <property type="evidence" value="ECO:0007669"/>
    <property type="project" value="UniProtKB-KW"/>
</dbReference>
<evidence type="ECO:0000256" key="8">
    <source>
        <dbReference type="ARBA" id="ARBA00022806"/>
    </source>
</evidence>
<keyword evidence="16" id="KW-1185">Reference proteome</keyword>
<evidence type="ECO:0000256" key="4">
    <source>
        <dbReference type="ARBA" id="ARBA00012551"/>
    </source>
</evidence>
<proteinExistence type="inferred from homology"/>
<keyword evidence="5" id="KW-0963">Cytoplasm</keyword>
<dbReference type="GO" id="GO:0016787">
    <property type="term" value="F:hydrolase activity"/>
    <property type="evidence" value="ECO:0007669"/>
    <property type="project" value="UniProtKB-KW"/>
</dbReference>
<dbReference type="InterPro" id="IPR041679">
    <property type="entry name" value="DNA2/NAM7-like_C"/>
</dbReference>
<evidence type="ECO:0000259" key="13">
    <source>
        <dbReference type="SMART" id="SM00382"/>
    </source>
</evidence>
<dbReference type="InterPro" id="IPR027417">
    <property type="entry name" value="P-loop_NTPase"/>
</dbReference>
<comment type="subcellular location">
    <subcellularLocation>
        <location evidence="2">Cytoplasm</location>
    </subcellularLocation>
    <subcellularLocation>
        <location evidence="1">Nucleus</location>
    </subcellularLocation>
</comment>
<keyword evidence="7" id="KW-0378">Hydrolase</keyword>
<feature type="domain" description="Helicase ATP-binding" evidence="14">
    <location>
        <begin position="205"/>
        <end position="484"/>
    </location>
</feature>
<dbReference type="CDD" id="cd18808">
    <property type="entry name" value="SF1_C_Upf1"/>
    <property type="match status" value="1"/>
</dbReference>
<evidence type="ECO:0000313" key="15">
    <source>
        <dbReference type="EMBL" id="SLM35131.1"/>
    </source>
</evidence>
<dbReference type="GO" id="GO:0043139">
    <property type="term" value="F:5'-3' DNA helicase activity"/>
    <property type="evidence" value="ECO:0007669"/>
    <property type="project" value="TreeGrafter"/>
</dbReference>
<dbReference type="SMART" id="SM00487">
    <property type="entry name" value="DEXDc"/>
    <property type="match status" value="1"/>
</dbReference>
<feature type="domain" description="AAA+ ATPase" evidence="13">
    <location>
        <begin position="1027"/>
        <end position="1187"/>
    </location>
</feature>
<keyword evidence="10" id="KW-0539">Nucleus</keyword>
<dbReference type="Gene3D" id="3.40.50.300">
    <property type="entry name" value="P-loop containing nucleotide triphosphate hydrolases"/>
    <property type="match status" value="3"/>
</dbReference>
<evidence type="ECO:0000256" key="6">
    <source>
        <dbReference type="ARBA" id="ARBA00022741"/>
    </source>
</evidence>
<evidence type="ECO:0000313" key="16">
    <source>
        <dbReference type="Proteomes" id="UP000192927"/>
    </source>
</evidence>
<comment type="similarity">
    <text evidence="3">Belongs to the DNA2/NAM7 helicase family.</text>
</comment>
<keyword evidence="9" id="KW-0067">ATP-binding</keyword>
<dbReference type="InterPro" id="IPR002182">
    <property type="entry name" value="NB-ARC"/>
</dbReference>
<dbReference type="InterPro" id="IPR050534">
    <property type="entry name" value="Coronavir_polyprotein_1ab"/>
</dbReference>
<comment type="catalytic activity">
    <reaction evidence="11">
        <text>ATP + H2O = ADP + phosphate + H(+)</text>
        <dbReference type="Rhea" id="RHEA:13065"/>
        <dbReference type="ChEBI" id="CHEBI:15377"/>
        <dbReference type="ChEBI" id="CHEBI:15378"/>
        <dbReference type="ChEBI" id="CHEBI:30616"/>
        <dbReference type="ChEBI" id="CHEBI:43474"/>
        <dbReference type="ChEBI" id="CHEBI:456216"/>
        <dbReference type="EC" id="3.6.4.12"/>
    </reaction>
    <physiologicalReaction direction="left-to-right" evidence="11">
        <dbReference type="Rhea" id="RHEA:13066"/>
    </physiologicalReaction>
</comment>
<dbReference type="InterPro" id="IPR003593">
    <property type="entry name" value="AAA+_ATPase"/>
</dbReference>
<dbReference type="SUPFAM" id="SSF53474">
    <property type="entry name" value="alpha/beta-Hydrolases"/>
    <property type="match status" value="1"/>
</dbReference>
<accession>A0A1W5CWB8</accession>
<evidence type="ECO:0000256" key="5">
    <source>
        <dbReference type="ARBA" id="ARBA00022490"/>
    </source>
</evidence>
<dbReference type="InterPro" id="IPR048761">
    <property type="entry name" value="SMUBP-2_HCS1_1B"/>
</dbReference>
<dbReference type="Pfam" id="PF13087">
    <property type="entry name" value="AAA_12"/>
    <property type="match status" value="1"/>
</dbReference>
<evidence type="ECO:0000259" key="14">
    <source>
        <dbReference type="SMART" id="SM00487"/>
    </source>
</evidence>
<dbReference type="Pfam" id="PF21138">
    <property type="entry name" value="SMUBP-2_HCS1_1B"/>
    <property type="match status" value="1"/>
</dbReference>
<dbReference type="CDD" id="cd18044">
    <property type="entry name" value="DEXXQc_SMUBP2"/>
    <property type="match status" value="1"/>
</dbReference>
<evidence type="ECO:0000256" key="2">
    <source>
        <dbReference type="ARBA" id="ARBA00004496"/>
    </source>
</evidence>
<dbReference type="SMART" id="SM00382">
    <property type="entry name" value="AAA"/>
    <property type="match status" value="2"/>
</dbReference>
<evidence type="ECO:0000256" key="9">
    <source>
        <dbReference type="ARBA" id="ARBA00022840"/>
    </source>
</evidence>
<dbReference type="InterPro" id="IPR047187">
    <property type="entry name" value="SF1_C_Upf1"/>
</dbReference>
<dbReference type="PANTHER" id="PTHR43788:SF8">
    <property type="entry name" value="DNA-BINDING PROTEIN SMUBP-2"/>
    <property type="match status" value="1"/>
</dbReference>
<organism evidence="15 16">
    <name type="scientific">Lasallia pustulata</name>
    <dbReference type="NCBI Taxonomy" id="136370"/>
    <lineage>
        <taxon>Eukaryota</taxon>
        <taxon>Fungi</taxon>
        <taxon>Dikarya</taxon>
        <taxon>Ascomycota</taxon>
        <taxon>Pezizomycotina</taxon>
        <taxon>Lecanoromycetes</taxon>
        <taxon>OSLEUM clade</taxon>
        <taxon>Umbilicariomycetidae</taxon>
        <taxon>Umbilicariales</taxon>
        <taxon>Umbilicariaceae</taxon>
        <taxon>Lasallia</taxon>
    </lineage>
</organism>
<feature type="compositionally biased region" description="Polar residues" evidence="12">
    <location>
        <begin position="990"/>
        <end position="1005"/>
    </location>
</feature>
<dbReference type="EC" id="3.6.4.12" evidence="4"/>
<dbReference type="GO" id="GO:0005737">
    <property type="term" value="C:cytoplasm"/>
    <property type="evidence" value="ECO:0007669"/>
    <property type="project" value="UniProtKB-SubCell"/>
</dbReference>
<feature type="region of interest" description="Disordered" evidence="12">
    <location>
        <begin position="426"/>
        <end position="448"/>
    </location>
</feature>
<dbReference type="Gene3D" id="3.40.50.1820">
    <property type="entry name" value="alpha/beta hydrolase"/>
    <property type="match status" value="1"/>
</dbReference>
<dbReference type="InterPro" id="IPR041677">
    <property type="entry name" value="DNA2/NAM7_AAA_11"/>
</dbReference>
<feature type="domain" description="AAA+ ATPase" evidence="13">
    <location>
        <begin position="223"/>
        <end position="466"/>
    </location>
</feature>
<dbReference type="EMBL" id="FWEW01000555">
    <property type="protein sequence ID" value="SLM35131.1"/>
    <property type="molecule type" value="Genomic_DNA"/>
</dbReference>
<evidence type="ECO:0000256" key="3">
    <source>
        <dbReference type="ARBA" id="ARBA00007913"/>
    </source>
</evidence>
<feature type="compositionally biased region" description="Basic and acidic residues" evidence="12">
    <location>
        <begin position="532"/>
        <end position="543"/>
    </location>
</feature>
<dbReference type="Proteomes" id="UP000192927">
    <property type="component" value="Unassembled WGS sequence"/>
</dbReference>
<keyword evidence="8 15" id="KW-0347">Helicase</keyword>
<sequence>MSPTAVDIPTFAAHQLSLLSAELAAETASTTLLLSASSPAALARAGLAIANLVVAWQRTGLGGKTVLELEADAATGGEIGEHGIRTGDIVRVGEQPKGAERKKERVGMEGRGVEGVVVRVGLKGVQVALGREEDEVEGLGGKVWVVKLANDVTYKRMNQVMEKLQKMEEREYTSLIRVLFGLSTPTPVPSDLRAPGSGYEYLKFLDSTLNDSQKDAVRFALASREVALIHGPPGTGKTYTLIELILQILEKKQRVLVCGPSNISVDNIVERLAPHKVPIIRLGHPARLLPSVLNHSLDVLTRTSEAAAIVKDVRKEMDDKQASIRKTRNGRERRAIYGAMKDLRKEFRERERKCVDNLVGGSKVVLTTLHGAGGFQLRHEEFDVVIIDEASQALESQCWVALLSAKKVVLAGDHLQLPPTIKSLNDKVQKGQSKAATNGNGETKAAKGPTLETTLFDRLLALHGPSIKRMLTTQYRMHEKIMSFPSDELYESKLIAADSVKGRLLSNLPYPVEETEDTVEPLVFWDTQGGDFTEKPEDNETGKKASPGAILGDSKSNEMEAALVSLHVQKLVDAGVKPEDIAVVTPYNAQLALLSHDMKEKFPGIELGSVDGFQGREKEAIVVSLVRSNPEHEVGFLGEKRRLNVAMTRPKRHLCIIGDSETVGRGSKFLKKWMAFLEQHADLRYPNIADLAQGIDGAYNRPDTMGNETTSIPALRSSNYASLLVADPHGAEIDIVAVHGLNPRNKFDHAMDTWAARESKKLWLRDFLPNQLPTARIMIYGYNANVAINSGTDGIYEQATNLCGRLYHERRKTPNRPLIFVCHSLGGLVVKRAMVFGRINDRYKPIYEATYGLVFFGTPHRGGKHANVGSSFASVVRAILSRPENSFMHALKKGNFLAEALDGDFREIQEGFFVLTFYETQPKPIFGMVVDKNSATLGLAGDRELLFGISADHSNICKFETEDNSEYEFVSKSLKELVDNAIKKARESEAQATPTSPANSVSSVDEATKISQHLHDLLTKSTAESSCPHVVLIHGLAGSGKTQLVRNLANTWPKDDCYFYWMDASSLGTLHRSFEAFARDLNLPGPAHRFNAEAMHAAGSLQASIMDWAVVRDVKTFIENYPGRWLLVFDNYDVPEGNIRKFFPKGSRGHILVTTRNREVETETGGESLHVESMAVAEAVELLDKVSALTEEITEETQILKESIVRDLLGCWPLAIAQAGSYIRNIISRTLSTQQRLQRFKERYQTHESKMLEGDGGSLVAEYGKSVITTWDLTFENLVQGKPIAVELLMLFGFFHHTDIPIALFETVYEAREKLGSEDGIDIKKEPYCWVGELFASQPDGQWDRTLFDTATGHLVSYSLLRATDEYNYSMHPLVHAWTRVCQHSKGVATLAARARLAMAMLAKTHNKELDWLAAMRKEEHHARFHNHVDSCLRSSKKYTELLNIESEPIMRAGTLLRLERLMDGEVLSHEARAQRLFARVLLLALVNGCRNDGFDHVSTLQALRAVLLELPNDWAEHANMLEYLTHIPMNLLPLAASTDPGVEHIQQDLGLLYAKMLALKRFGRLKELYETLQEALSYADTHRERMAQTYYLSQRVALLTAGVSTFKPDQVLLMIDDYMPQCEDELGPSDSCTALLKLGKALCLFHLKEVSEAMEVTTSILEDKHGLMETRDILRQALTIRIELLVGEKRWPEVMESKKLLQEHYAQQLGSCHHMTLQEKRDVFRAQVEMEATEVKLSRPRVFGTDRSKALDETIMPGLELALAYRAFGKDEELQLLWEQIVEQTQLEPNRADLIQDYVLAFKIAADASGKVGCGEYASLLRQQAVPLELQSEKITQLGPRKTQLQRLKDLWDRLIHLEHTIRSSEESGSTPSRMGNNIYDFIIGAIPHAQPAMLFLVTHYLSWMLQLDITTKGPFIAPSIMHRLQSLNSKHFGATNILTWRAFASLLISYRLAGETEAALTVEDDLISERIVEAKSRPDAAAATTILEIILPQYTRRGWYQEAVRIYKALIPELIHLCDVAHDATREYLLPLFDIYGKQSLTEEASEMLKSITAIARQKGDGTKERAILGHMTAVATQSLQADQFQIALDVLQWVRTRESLFSDEDWNATTLRDLRLCIKQLSNAGLELDYANHENG</sequence>
<dbReference type="Gene3D" id="2.40.30.270">
    <property type="match status" value="1"/>
</dbReference>
<evidence type="ECO:0000256" key="11">
    <source>
        <dbReference type="ARBA" id="ARBA00048432"/>
    </source>
</evidence>
<evidence type="ECO:0000256" key="12">
    <source>
        <dbReference type="SAM" id="MobiDB-lite"/>
    </source>
</evidence>
<dbReference type="Pfam" id="PF00931">
    <property type="entry name" value="NB-ARC"/>
    <property type="match status" value="1"/>
</dbReference>
<dbReference type="SUPFAM" id="SSF52540">
    <property type="entry name" value="P-loop containing nucleoside triphosphate hydrolases"/>
    <property type="match status" value="2"/>
</dbReference>
<evidence type="ECO:0000256" key="7">
    <source>
        <dbReference type="ARBA" id="ARBA00022801"/>
    </source>
</evidence>
<feature type="compositionally biased region" description="Polar residues" evidence="12">
    <location>
        <begin position="430"/>
        <end position="441"/>
    </location>
</feature>